<accession>X1ETS1</accession>
<dbReference type="EMBL" id="BART01039822">
    <property type="protein sequence ID" value="GAH23710.1"/>
    <property type="molecule type" value="Genomic_DNA"/>
</dbReference>
<organism evidence="1">
    <name type="scientific">marine sediment metagenome</name>
    <dbReference type="NCBI Taxonomy" id="412755"/>
    <lineage>
        <taxon>unclassified sequences</taxon>
        <taxon>metagenomes</taxon>
        <taxon>ecological metagenomes</taxon>
    </lineage>
</organism>
<name>X1ETS1_9ZZZZ</name>
<protein>
    <submittedName>
        <fullName evidence="1">Uncharacterized protein</fullName>
    </submittedName>
</protein>
<gene>
    <name evidence="1" type="ORF">S01H4_65214</name>
</gene>
<proteinExistence type="predicted"/>
<comment type="caution">
    <text evidence="1">The sequence shown here is derived from an EMBL/GenBank/DDBJ whole genome shotgun (WGS) entry which is preliminary data.</text>
</comment>
<reference evidence="1" key="1">
    <citation type="journal article" date="2014" name="Front. Microbiol.">
        <title>High frequency of phylogenetically diverse reductive dehalogenase-homologous genes in deep subseafloor sedimentary metagenomes.</title>
        <authorList>
            <person name="Kawai M."/>
            <person name="Futagami T."/>
            <person name="Toyoda A."/>
            <person name="Takaki Y."/>
            <person name="Nishi S."/>
            <person name="Hori S."/>
            <person name="Arai W."/>
            <person name="Tsubouchi T."/>
            <person name="Morono Y."/>
            <person name="Uchiyama I."/>
            <person name="Ito T."/>
            <person name="Fujiyama A."/>
            <person name="Inagaki F."/>
            <person name="Takami H."/>
        </authorList>
    </citation>
    <scope>NUCLEOTIDE SEQUENCE</scope>
    <source>
        <strain evidence="1">Expedition CK06-06</strain>
    </source>
</reference>
<dbReference type="AlphaFoldDB" id="X1ETS1"/>
<evidence type="ECO:0000313" key="1">
    <source>
        <dbReference type="EMBL" id="GAH23710.1"/>
    </source>
</evidence>
<sequence>MLGGLVKNNIPNVEQSEFQSTSSWINPSFVSVWEIENGFLRNIQDKDNIISENYFDLKMTELTDEYFQILNYYQDEK</sequence>